<evidence type="ECO:0000313" key="3">
    <source>
        <dbReference type="Proteomes" id="UP000178227"/>
    </source>
</evidence>
<dbReference type="Proteomes" id="UP000178227">
    <property type="component" value="Unassembled WGS sequence"/>
</dbReference>
<reference evidence="2 3" key="1">
    <citation type="journal article" date="2016" name="Nat. Commun.">
        <title>Thousands of microbial genomes shed light on interconnected biogeochemical processes in an aquifer system.</title>
        <authorList>
            <person name="Anantharaman K."/>
            <person name="Brown C.T."/>
            <person name="Hug L.A."/>
            <person name="Sharon I."/>
            <person name="Castelle C.J."/>
            <person name="Probst A.J."/>
            <person name="Thomas B.C."/>
            <person name="Singh A."/>
            <person name="Wilkins M.J."/>
            <person name="Karaoz U."/>
            <person name="Brodie E.L."/>
            <person name="Williams K.H."/>
            <person name="Hubbard S.S."/>
            <person name="Banfield J.F."/>
        </authorList>
    </citation>
    <scope>NUCLEOTIDE SEQUENCE [LARGE SCALE GENOMIC DNA]</scope>
</reference>
<keyword evidence="1" id="KW-0812">Transmembrane</keyword>
<dbReference type="STRING" id="1802694.A2918_03050"/>
<gene>
    <name evidence="2" type="ORF">A2918_03050</name>
</gene>
<keyword evidence="1" id="KW-0472">Membrane</keyword>
<dbReference type="EMBL" id="MGKI01000014">
    <property type="protein sequence ID" value="OGN22112.1"/>
    <property type="molecule type" value="Genomic_DNA"/>
</dbReference>
<evidence type="ECO:0000256" key="1">
    <source>
        <dbReference type="SAM" id="Phobius"/>
    </source>
</evidence>
<accession>A0A1F8G9S0</accession>
<keyword evidence="1" id="KW-1133">Transmembrane helix</keyword>
<feature type="transmembrane region" description="Helical" evidence="1">
    <location>
        <begin position="23"/>
        <end position="43"/>
    </location>
</feature>
<dbReference type="AlphaFoldDB" id="A0A1F8G9S0"/>
<sequence length="68" mass="8185">MWTKIFDFYKKFANFIGRINTKIILTVFYFTVIPVFKLLSLFVKQKKTPNTNWKLKDKLAPDSHEHSF</sequence>
<proteinExistence type="predicted"/>
<protein>
    <submittedName>
        <fullName evidence="2">Uncharacterized protein</fullName>
    </submittedName>
</protein>
<organism evidence="2 3">
    <name type="scientific">Candidatus Yanofskybacteria bacterium RIFCSPLOWO2_01_FULL_42_49</name>
    <dbReference type="NCBI Taxonomy" id="1802694"/>
    <lineage>
        <taxon>Bacteria</taxon>
        <taxon>Candidatus Yanofskyibacteriota</taxon>
    </lineage>
</organism>
<evidence type="ECO:0000313" key="2">
    <source>
        <dbReference type="EMBL" id="OGN22112.1"/>
    </source>
</evidence>
<name>A0A1F8G9S0_9BACT</name>
<comment type="caution">
    <text evidence="2">The sequence shown here is derived from an EMBL/GenBank/DDBJ whole genome shotgun (WGS) entry which is preliminary data.</text>
</comment>